<protein>
    <submittedName>
        <fullName evidence="5">Mannitol dehydrogenase, C-terminal domain</fullName>
    </submittedName>
</protein>
<dbReference type="InterPro" id="IPR000669">
    <property type="entry name" value="Mannitol_DH"/>
</dbReference>
<dbReference type="PANTHER" id="PTHR43362:SF7">
    <property type="entry name" value="D-MANNONATE OXIDOREDUCTASE"/>
    <property type="match status" value="1"/>
</dbReference>
<keyword evidence="6" id="KW-1185">Reference proteome</keyword>
<dbReference type="SUPFAM" id="SSF51735">
    <property type="entry name" value="NAD(P)-binding Rossmann-fold domains"/>
    <property type="match status" value="1"/>
</dbReference>
<keyword evidence="1" id="KW-0560">Oxidoreductase</keyword>
<dbReference type="Pfam" id="PF01232">
    <property type="entry name" value="Mannitol_dh"/>
    <property type="match status" value="1"/>
</dbReference>
<dbReference type="Gene3D" id="3.40.50.720">
    <property type="entry name" value="NAD(P)-binding Rossmann-like Domain"/>
    <property type="match status" value="1"/>
</dbReference>
<dbReference type="InterPro" id="IPR013118">
    <property type="entry name" value="Mannitol_DH_C"/>
</dbReference>
<dbReference type="STRING" id="76731.RD2015_1535"/>
<dbReference type="AlphaFoldDB" id="A0A0U3MVQ2"/>
<feature type="region of interest" description="Disordered" evidence="2">
    <location>
        <begin position="463"/>
        <end position="483"/>
    </location>
</feature>
<dbReference type="KEGG" id="rdp:RD2015_1535"/>
<dbReference type="Pfam" id="PF08125">
    <property type="entry name" value="Mannitol_dh_C"/>
    <property type="match status" value="1"/>
</dbReference>
<evidence type="ECO:0000313" key="5">
    <source>
        <dbReference type="EMBL" id="ALV06020.1"/>
    </source>
</evidence>
<feature type="compositionally biased region" description="Low complexity" evidence="2">
    <location>
        <begin position="466"/>
        <end position="483"/>
    </location>
</feature>
<dbReference type="InterPro" id="IPR036291">
    <property type="entry name" value="NAD(P)-bd_dom_sf"/>
</dbReference>
<dbReference type="Gene3D" id="1.10.1040.10">
    <property type="entry name" value="N-(1-d-carboxylethyl)-l-norvaline Dehydrogenase, domain 2"/>
    <property type="match status" value="1"/>
</dbReference>
<dbReference type="PANTHER" id="PTHR43362">
    <property type="entry name" value="MANNITOL DEHYDROGENASE DSF1-RELATED"/>
    <property type="match status" value="1"/>
</dbReference>
<evidence type="ECO:0000313" key="6">
    <source>
        <dbReference type="Proteomes" id="UP000060699"/>
    </source>
</evidence>
<evidence type="ECO:0000256" key="2">
    <source>
        <dbReference type="SAM" id="MobiDB-lite"/>
    </source>
</evidence>
<dbReference type="GO" id="GO:0008866">
    <property type="term" value="F:fructuronate reductase activity"/>
    <property type="evidence" value="ECO:0007669"/>
    <property type="project" value="TreeGrafter"/>
</dbReference>
<dbReference type="Proteomes" id="UP000060699">
    <property type="component" value="Chromosome"/>
</dbReference>
<dbReference type="InterPro" id="IPR013328">
    <property type="entry name" value="6PGD_dom2"/>
</dbReference>
<feature type="domain" description="Mannitol dehydrogenase N-terminal" evidence="3">
    <location>
        <begin position="9"/>
        <end position="262"/>
    </location>
</feature>
<dbReference type="PRINTS" id="PR00084">
    <property type="entry name" value="MTLDHDRGNASE"/>
</dbReference>
<feature type="domain" description="Mannitol dehydrogenase C-terminal" evidence="4">
    <location>
        <begin position="272"/>
        <end position="459"/>
    </location>
</feature>
<gene>
    <name evidence="5" type="ORF">RD2015_1535</name>
</gene>
<dbReference type="RefSeq" id="WP_058934378.1">
    <property type="nucleotide sequence ID" value="NZ_CP013729.1"/>
</dbReference>
<dbReference type="PATRIC" id="fig|76731.3.peg.1568"/>
<evidence type="ECO:0000259" key="4">
    <source>
        <dbReference type="Pfam" id="PF08125"/>
    </source>
</evidence>
<dbReference type="SUPFAM" id="SSF48179">
    <property type="entry name" value="6-phosphogluconate dehydrogenase C-terminal domain-like"/>
    <property type="match status" value="1"/>
</dbReference>
<sequence length="483" mass="52681">MTTAQDTLTILHLGLGSFHRAHQAVYLHQLHALGDTRWVLAGGNLRPDMQETIDALVAQNGAYTLETVTAQGERRYTWIDAIRTVVPWTADLSGLVALACAPTTRIISFTVTEAGYYLNSQHQLDWDSAPDLKADLQAVREGRAGSTLYGALTTLLRARMASGAGDVTLLNCDNLRHNGERSRHGLLQFVRALGDDALAQWIETHTTSPNAMVDRITPRPTPEVAARVLAATGRQDRAALMGESFIQWVIEDRFINGRPDWARVGVELVDSVAPYEEAKIRLLNATHSCIAWAGTLVGYTYIHEGTHDPAIRQLAFNYVTDDAIPVLQPSPIDLAAYRDVVLDRFSNPAIADTNQRVAMDGFSKIPGFIAPTVRERLARGESIASVAVLPALFLAYLHRWHAGQIPYTYQDQAMDPAVAHAICASADPVAAFAADPVLWGELAGDARLVQALRTATEQVDRFVAGHSSQHSSKHSTSTPPSHP</sequence>
<evidence type="ECO:0000256" key="1">
    <source>
        <dbReference type="ARBA" id="ARBA00023002"/>
    </source>
</evidence>
<organism evidence="5 6">
    <name type="scientific">Roseateles depolymerans</name>
    <dbReference type="NCBI Taxonomy" id="76731"/>
    <lineage>
        <taxon>Bacteria</taxon>
        <taxon>Pseudomonadati</taxon>
        <taxon>Pseudomonadota</taxon>
        <taxon>Betaproteobacteria</taxon>
        <taxon>Burkholderiales</taxon>
        <taxon>Sphaerotilaceae</taxon>
        <taxon>Roseateles</taxon>
    </lineage>
</organism>
<dbReference type="OrthoDB" id="271711at2"/>
<accession>A0A0U3MVQ2</accession>
<dbReference type="EMBL" id="CP013729">
    <property type="protein sequence ID" value="ALV06020.1"/>
    <property type="molecule type" value="Genomic_DNA"/>
</dbReference>
<dbReference type="InterPro" id="IPR050988">
    <property type="entry name" value="Mannitol_DH/Oxidoreductase"/>
</dbReference>
<evidence type="ECO:0000259" key="3">
    <source>
        <dbReference type="Pfam" id="PF01232"/>
    </source>
</evidence>
<dbReference type="InterPro" id="IPR013131">
    <property type="entry name" value="Mannitol_DH_N"/>
</dbReference>
<dbReference type="GO" id="GO:0042840">
    <property type="term" value="P:D-glucuronate catabolic process"/>
    <property type="evidence" value="ECO:0007669"/>
    <property type="project" value="TreeGrafter"/>
</dbReference>
<dbReference type="NCBIfam" id="NF043014">
    <property type="entry name" value="DArabDhDalD"/>
    <property type="match status" value="1"/>
</dbReference>
<dbReference type="InterPro" id="IPR008927">
    <property type="entry name" value="6-PGluconate_DH-like_C_sf"/>
</dbReference>
<name>A0A0U3MVQ2_9BURK</name>
<proteinExistence type="predicted"/>
<reference evidence="5 6" key="1">
    <citation type="submission" date="2015-12" db="EMBL/GenBank/DDBJ databases">
        <title>Complete genome of Roseateles depolymerans KCTC 42856.</title>
        <authorList>
            <person name="Kim K.M."/>
        </authorList>
    </citation>
    <scope>NUCLEOTIDE SEQUENCE [LARGE SCALE GENOMIC DNA]</scope>
    <source>
        <strain evidence="5 6">KCTC 42856</strain>
    </source>
</reference>
<dbReference type="InterPro" id="IPR050025">
    <property type="entry name" value="DalD"/>
</dbReference>